<name>A0A4C1VGD6_EUMVA</name>
<proteinExistence type="predicted"/>
<dbReference type="EMBL" id="BGZK01000323">
    <property type="protein sequence ID" value="GBP36775.1"/>
    <property type="molecule type" value="Genomic_DNA"/>
</dbReference>
<comment type="caution">
    <text evidence="1">The sequence shown here is derived from an EMBL/GenBank/DDBJ whole genome shotgun (WGS) entry which is preliminary data.</text>
</comment>
<evidence type="ECO:0000313" key="1">
    <source>
        <dbReference type="EMBL" id="GBP36775.1"/>
    </source>
</evidence>
<organism evidence="1 2">
    <name type="scientific">Eumeta variegata</name>
    <name type="common">Bagworm moth</name>
    <name type="synonym">Eumeta japonica</name>
    <dbReference type="NCBI Taxonomy" id="151549"/>
    <lineage>
        <taxon>Eukaryota</taxon>
        <taxon>Metazoa</taxon>
        <taxon>Ecdysozoa</taxon>
        <taxon>Arthropoda</taxon>
        <taxon>Hexapoda</taxon>
        <taxon>Insecta</taxon>
        <taxon>Pterygota</taxon>
        <taxon>Neoptera</taxon>
        <taxon>Endopterygota</taxon>
        <taxon>Lepidoptera</taxon>
        <taxon>Glossata</taxon>
        <taxon>Ditrysia</taxon>
        <taxon>Tineoidea</taxon>
        <taxon>Psychidae</taxon>
        <taxon>Oiketicinae</taxon>
        <taxon>Eumeta</taxon>
    </lineage>
</organism>
<keyword evidence="2" id="KW-1185">Reference proteome</keyword>
<reference evidence="1 2" key="1">
    <citation type="journal article" date="2019" name="Commun. Biol.">
        <title>The bagworm genome reveals a unique fibroin gene that provides high tensile strength.</title>
        <authorList>
            <person name="Kono N."/>
            <person name="Nakamura H."/>
            <person name="Ohtoshi R."/>
            <person name="Tomita M."/>
            <person name="Numata K."/>
            <person name="Arakawa K."/>
        </authorList>
    </citation>
    <scope>NUCLEOTIDE SEQUENCE [LARGE SCALE GENOMIC DNA]</scope>
</reference>
<sequence>MVRLLFSASASKPSKKELSSTALFEFEYRKIMEQIIGSRSSRSLAPFRRDNYHITKNVATTYYSAPNSAGAGAG</sequence>
<accession>A0A4C1VGD6</accession>
<protein>
    <submittedName>
        <fullName evidence="1">Uncharacterized protein</fullName>
    </submittedName>
</protein>
<evidence type="ECO:0000313" key="2">
    <source>
        <dbReference type="Proteomes" id="UP000299102"/>
    </source>
</evidence>
<dbReference type="Proteomes" id="UP000299102">
    <property type="component" value="Unassembled WGS sequence"/>
</dbReference>
<gene>
    <name evidence="1" type="ORF">EVAR_28116_1</name>
</gene>
<dbReference type="AlphaFoldDB" id="A0A4C1VGD6"/>